<dbReference type="GO" id="GO:0032259">
    <property type="term" value="P:methylation"/>
    <property type="evidence" value="ECO:0007669"/>
    <property type="project" value="UniProtKB-KW"/>
</dbReference>
<evidence type="ECO:0000256" key="2">
    <source>
        <dbReference type="ARBA" id="ARBA00022679"/>
    </source>
</evidence>
<evidence type="ECO:0000313" key="4">
    <source>
        <dbReference type="EMBL" id="EFO81116.1"/>
    </source>
</evidence>
<evidence type="ECO:0000313" key="5">
    <source>
        <dbReference type="Proteomes" id="UP000054010"/>
    </source>
</evidence>
<dbReference type="Gene3D" id="2.20.25.110">
    <property type="entry name" value="S-adenosyl-L-methionine-dependent methyltransferases"/>
    <property type="match status" value="1"/>
</dbReference>
<organism evidence="4 5">
    <name type="scientific">Oscillochloris trichoides DG-6</name>
    <dbReference type="NCBI Taxonomy" id="765420"/>
    <lineage>
        <taxon>Bacteria</taxon>
        <taxon>Bacillati</taxon>
        <taxon>Chloroflexota</taxon>
        <taxon>Chloroflexia</taxon>
        <taxon>Chloroflexales</taxon>
        <taxon>Chloroflexineae</taxon>
        <taxon>Oscillochloridaceae</taxon>
        <taxon>Oscillochloris</taxon>
    </lineage>
</organism>
<dbReference type="GO" id="GO:0008168">
    <property type="term" value="F:methyltransferase activity"/>
    <property type="evidence" value="ECO:0007669"/>
    <property type="project" value="UniProtKB-KW"/>
</dbReference>
<proteinExistence type="predicted"/>
<keyword evidence="2" id="KW-0808">Transferase</keyword>
<sequence length="251" mass="28807">MYTYDPFARYYDADFRDYIEDVPFYRELARRANGPILELMCGTGRVLIPLAEAGYIITGVDISPAMLAIARQRLEEVGQQATLIEGDVRRVQLPAQTFGLAFVAVNSFMHLESVRDQIETLETVRHALKRRGTLILDLFNPDPTDIAREDNRLVLDRSYTLDGRQVQKFIAIDSDAATQTSHVTYLYDETDEEGRLQRRTMRFVMRWFYRYEIEHLLARAGFAVRAVYGSYDLDEYATGSPRMIVVAAPAK</sequence>
<accession>E1ICI8</accession>
<dbReference type="InterPro" id="IPR029063">
    <property type="entry name" value="SAM-dependent_MTases_sf"/>
</dbReference>
<dbReference type="SUPFAM" id="SSF53335">
    <property type="entry name" value="S-adenosyl-L-methionine-dependent methyltransferases"/>
    <property type="match status" value="1"/>
</dbReference>
<feature type="domain" description="Methyltransferase" evidence="3">
    <location>
        <begin position="36"/>
        <end position="132"/>
    </location>
</feature>
<keyword evidence="1 4" id="KW-0489">Methyltransferase</keyword>
<dbReference type="PANTHER" id="PTHR43861:SF1">
    <property type="entry name" value="TRANS-ACONITATE 2-METHYLTRANSFERASE"/>
    <property type="match status" value="1"/>
</dbReference>
<comment type="caution">
    <text evidence="4">The sequence shown here is derived from an EMBL/GenBank/DDBJ whole genome shotgun (WGS) entry which is preliminary data.</text>
</comment>
<dbReference type="AlphaFoldDB" id="E1ICI8"/>
<evidence type="ECO:0000256" key="1">
    <source>
        <dbReference type="ARBA" id="ARBA00022603"/>
    </source>
</evidence>
<gene>
    <name evidence="4" type="ORF">OSCT_1039</name>
</gene>
<name>E1ICI8_9CHLR</name>
<dbReference type="HOGENOM" id="CLU_069129_7_0_0"/>
<dbReference type="eggNOG" id="COG2226">
    <property type="taxonomic scope" value="Bacteria"/>
</dbReference>
<keyword evidence="5" id="KW-1185">Reference proteome</keyword>
<dbReference type="PANTHER" id="PTHR43861">
    <property type="entry name" value="TRANS-ACONITATE 2-METHYLTRANSFERASE-RELATED"/>
    <property type="match status" value="1"/>
</dbReference>
<protein>
    <submittedName>
        <fullName evidence="4">Methyltransferase type 12</fullName>
    </submittedName>
</protein>
<evidence type="ECO:0000259" key="3">
    <source>
        <dbReference type="Pfam" id="PF13649"/>
    </source>
</evidence>
<dbReference type="Pfam" id="PF13649">
    <property type="entry name" value="Methyltransf_25"/>
    <property type="match status" value="1"/>
</dbReference>
<dbReference type="STRING" id="765420.OSCT_1039"/>
<dbReference type="Gene3D" id="3.40.50.150">
    <property type="entry name" value="Vaccinia Virus protein VP39"/>
    <property type="match status" value="1"/>
</dbReference>
<dbReference type="CDD" id="cd02440">
    <property type="entry name" value="AdoMet_MTases"/>
    <property type="match status" value="1"/>
</dbReference>
<dbReference type="OrthoDB" id="9811589at2"/>
<dbReference type="EMBL" id="ADVR01000026">
    <property type="protein sequence ID" value="EFO81116.1"/>
    <property type="molecule type" value="Genomic_DNA"/>
</dbReference>
<dbReference type="Proteomes" id="UP000054010">
    <property type="component" value="Unassembled WGS sequence"/>
</dbReference>
<reference evidence="4 5" key="1">
    <citation type="journal article" date="2011" name="J. Bacteriol.">
        <title>Draft genome sequence of the anoxygenic filamentous phototrophic bacterium Oscillochloris trichoides subsp. DG-6.</title>
        <authorList>
            <person name="Kuznetsov B.B."/>
            <person name="Ivanovsky R.N."/>
            <person name="Keppen O.I."/>
            <person name="Sukhacheva M.V."/>
            <person name="Bumazhkin B.K."/>
            <person name="Patutina E.O."/>
            <person name="Beletsky A.V."/>
            <person name="Mardanov A.V."/>
            <person name="Baslerov R.V."/>
            <person name="Panteleeva A.N."/>
            <person name="Kolganova T.V."/>
            <person name="Ravin N.V."/>
            <person name="Skryabin K.G."/>
        </authorList>
    </citation>
    <scope>NUCLEOTIDE SEQUENCE [LARGE SCALE GENOMIC DNA]</scope>
    <source>
        <strain evidence="4 5">DG-6</strain>
    </source>
</reference>
<dbReference type="InterPro" id="IPR041698">
    <property type="entry name" value="Methyltransf_25"/>
</dbReference>